<feature type="region of interest" description="Disordered" evidence="2">
    <location>
        <begin position="1"/>
        <end position="136"/>
    </location>
</feature>
<sequence>MSGTYSCNDNQNYFVGDGRTTSRVLAEPGGKSSICLGYDDSSSNVTKPKPTIDDEPTKEAEETTVKEEEEPTPAPTAAQTASKSEWGGMNFGQDSDNVSNNKFASGSNMNSGNVITGRPSSRVLNPPGGKSSISLF</sequence>
<gene>
    <name evidence="3" type="ORF">DBRI00130_LOCUS5067</name>
    <name evidence="4" type="ORF">DBRI00130_LOCUS5074</name>
</gene>
<dbReference type="PANTHER" id="PTHR33403">
    <property type="entry name" value="SPR1"/>
    <property type="match status" value="1"/>
</dbReference>
<evidence type="ECO:0000313" key="3">
    <source>
        <dbReference type="EMBL" id="CAE4588300.1"/>
    </source>
</evidence>
<feature type="compositionally biased region" description="Basic and acidic residues" evidence="2">
    <location>
        <begin position="50"/>
        <end position="66"/>
    </location>
</feature>
<dbReference type="GO" id="GO:0043622">
    <property type="term" value="P:cortical microtubule organization"/>
    <property type="evidence" value="ECO:0007669"/>
    <property type="project" value="InterPro"/>
</dbReference>
<comment type="similarity">
    <text evidence="1">Belongs to the SPIRAL1 family.</text>
</comment>
<dbReference type="InterPro" id="IPR039613">
    <property type="entry name" value="SPR1/2/3/4/5"/>
</dbReference>
<feature type="compositionally biased region" description="Polar residues" evidence="2">
    <location>
        <begin position="1"/>
        <end position="23"/>
    </location>
</feature>
<evidence type="ECO:0000256" key="1">
    <source>
        <dbReference type="ARBA" id="ARBA00009656"/>
    </source>
</evidence>
<accession>A0A6V2BRL9</accession>
<name>A0A6V2BRL9_9STRA</name>
<dbReference type="EMBL" id="HBNS01006274">
    <property type="protein sequence ID" value="CAE4588312.1"/>
    <property type="molecule type" value="Transcribed_RNA"/>
</dbReference>
<protein>
    <submittedName>
        <fullName evidence="4">Uncharacterized protein</fullName>
    </submittedName>
</protein>
<feature type="compositionally biased region" description="Polar residues" evidence="2">
    <location>
        <begin position="92"/>
        <end position="123"/>
    </location>
</feature>
<dbReference type="GO" id="GO:0010005">
    <property type="term" value="C:cortical microtubule, transverse to long axis"/>
    <property type="evidence" value="ECO:0007669"/>
    <property type="project" value="TreeGrafter"/>
</dbReference>
<proteinExistence type="inferred from homology"/>
<organism evidence="4">
    <name type="scientific">Ditylum brightwellii</name>
    <dbReference type="NCBI Taxonomy" id="49249"/>
    <lineage>
        <taxon>Eukaryota</taxon>
        <taxon>Sar</taxon>
        <taxon>Stramenopiles</taxon>
        <taxon>Ochrophyta</taxon>
        <taxon>Bacillariophyta</taxon>
        <taxon>Mediophyceae</taxon>
        <taxon>Lithodesmiophycidae</taxon>
        <taxon>Lithodesmiales</taxon>
        <taxon>Lithodesmiaceae</taxon>
        <taxon>Ditylum</taxon>
    </lineage>
</organism>
<dbReference type="PANTHER" id="PTHR33403:SF31">
    <property type="entry name" value="PROTEIN SPIRAL1-LIKE 1"/>
    <property type="match status" value="1"/>
</dbReference>
<evidence type="ECO:0000313" key="4">
    <source>
        <dbReference type="EMBL" id="CAE4588312.1"/>
    </source>
</evidence>
<reference evidence="4" key="1">
    <citation type="submission" date="2021-01" db="EMBL/GenBank/DDBJ databases">
        <authorList>
            <person name="Corre E."/>
            <person name="Pelletier E."/>
            <person name="Niang G."/>
            <person name="Scheremetjew M."/>
            <person name="Finn R."/>
            <person name="Kale V."/>
            <person name="Holt S."/>
            <person name="Cochrane G."/>
            <person name="Meng A."/>
            <person name="Brown T."/>
            <person name="Cohen L."/>
        </authorList>
    </citation>
    <scope>NUCLEOTIDE SEQUENCE</scope>
    <source>
        <strain evidence="4">GSO104</strain>
    </source>
</reference>
<dbReference type="AlphaFoldDB" id="A0A6V2BRL9"/>
<dbReference type="EMBL" id="HBNS01006267">
    <property type="protein sequence ID" value="CAE4588300.1"/>
    <property type="molecule type" value="Transcribed_RNA"/>
</dbReference>
<evidence type="ECO:0000256" key="2">
    <source>
        <dbReference type="SAM" id="MobiDB-lite"/>
    </source>
</evidence>